<evidence type="ECO:0000256" key="1">
    <source>
        <dbReference type="SAM" id="MobiDB-lite"/>
    </source>
</evidence>
<feature type="compositionally biased region" description="Basic and acidic residues" evidence="1">
    <location>
        <begin position="144"/>
        <end position="173"/>
    </location>
</feature>
<protein>
    <submittedName>
        <fullName evidence="2">Uncharacterized protein</fullName>
    </submittedName>
</protein>
<dbReference type="AlphaFoldDB" id="A0A1I0IT93"/>
<organism evidence="2 3">
    <name type="scientific">Enterocloster lavalensis</name>
    <dbReference type="NCBI Taxonomy" id="460384"/>
    <lineage>
        <taxon>Bacteria</taxon>
        <taxon>Bacillati</taxon>
        <taxon>Bacillota</taxon>
        <taxon>Clostridia</taxon>
        <taxon>Lachnospirales</taxon>
        <taxon>Lachnospiraceae</taxon>
        <taxon>Enterocloster</taxon>
    </lineage>
</organism>
<evidence type="ECO:0000313" key="3">
    <source>
        <dbReference type="Proteomes" id="UP000198508"/>
    </source>
</evidence>
<gene>
    <name evidence="2" type="ORF">SAMN05216313_12391</name>
</gene>
<accession>A0A1I0IT93</accession>
<name>A0A1I0IT93_9FIRM</name>
<feature type="region of interest" description="Disordered" evidence="1">
    <location>
        <begin position="137"/>
        <end position="173"/>
    </location>
</feature>
<dbReference type="Proteomes" id="UP000198508">
    <property type="component" value="Unassembled WGS sequence"/>
</dbReference>
<reference evidence="3" key="1">
    <citation type="submission" date="2016-10" db="EMBL/GenBank/DDBJ databases">
        <authorList>
            <person name="Varghese N."/>
            <person name="Submissions S."/>
        </authorList>
    </citation>
    <scope>NUCLEOTIDE SEQUENCE [LARGE SCALE GENOMIC DNA]</scope>
    <source>
        <strain evidence="3">NLAE-zl-G277</strain>
    </source>
</reference>
<dbReference type="RefSeq" id="WP_092367713.1">
    <property type="nucleotide sequence ID" value="NZ_FOIM01000023.1"/>
</dbReference>
<keyword evidence="3" id="KW-1185">Reference proteome</keyword>
<dbReference type="GeneID" id="93280202"/>
<evidence type="ECO:0000313" key="2">
    <source>
        <dbReference type="EMBL" id="SEU00463.1"/>
    </source>
</evidence>
<sequence>MERKFNSMTEEGKALVMEFMATVNGEVERKEIVAYVKEHISDKEKLSDGTMAGIVKSLTISGELVVVSRARYKQGVKLENLSVKEKVLTLFENFQRDLNKAATIRVIDLTKEDIDFCQRVSEISNYIESQLWKLEEGAEVSEQETSKKVEPVKATEKVEPAKATTKENKAIPV</sequence>
<proteinExistence type="predicted"/>
<dbReference type="STRING" id="460384.SAMN05216313_12391"/>
<dbReference type="EMBL" id="FOIM01000023">
    <property type="protein sequence ID" value="SEU00463.1"/>
    <property type="molecule type" value="Genomic_DNA"/>
</dbReference>